<evidence type="ECO:0000313" key="1">
    <source>
        <dbReference type="EMBL" id="MFD1533339.1"/>
    </source>
</evidence>
<accession>A0ABW4FTF9</accession>
<protein>
    <submittedName>
        <fullName evidence="1">DUF4331 family protein</fullName>
    </submittedName>
</protein>
<gene>
    <name evidence="1" type="ORF">ACFSCY_28330</name>
</gene>
<proteinExistence type="predicted"/>
<keyword evidence="2" id="KW-1185">Reference proteome</keyword>
<dbReference type="RefSeq" id="WP_343985180.1">
    <property type="nucleotide sequence ID" value="NZ_BAAAJG010000026.1"/>
</dbReference>
<dbReference type="Proteomes" id="UP001597145">
    <property type="component" value="Unassembled WGS sequence"/>
</dbReference>
<sequence>MSNHFSADNLTFPGDDARLDLTDLFAFTSPDDPGKTVLIMDCDTFLTRPDFHPDAVYRINIDNDGDAHADAAFSFVFSEPENGTQTATAYYVTGSQARQPEPAGDVLVAATPVGFDATAQSVQAGPSRLFFGVRSDPFFADVEGALHDFRWTGHDTFGDKNVLSIALEAPNDMLGADPMIGVWATISVRRDGSLVQMDRGGNPTINPFITPDGQKAEFNARQPADDVENYLVPWLRLLQENGYPPEEAEAAALQMLPDILRYNRAQPAAYPNGRVLTNDVFSWRWAWLTHGRVGSQGLEPHKDLLAEFPYLGPPHT</sequence>
<reference evidence="2" key="1">
    <citation type="journal article" date="2019" name="Int. J. Syst. Evol. Microbiol.">
        <title>The Global Catalogue of Microorganisms (GCM) 10K type strain sequencing project: providing services to taxonomists for standard genome sequencing and annotation.</title>
        <authorList>
            <consortium name="The Broad Institute Genomics Platform"/>
            <consortium name="The Broad Institute Genome Sequencing Center for Infectious Disease"/>
            <person name="Wu L."/>
            <person name="Ma J."/>
        </authorList>
    </citation>
    <scope>NUCLEOTIDE SEQUENCE [LARGE SCALE GENOMIC DNA]</scope>
    <source>
        <strain evidence="2">JCM 12165</strain>
    </source>
</reference>
<organism evidence="1 2">
    <name type="scientific">Pseudonocardia aurantiaca</name>
    <dbReference type="NCBI Taxonomy" id="75290"/>
    <lineage>
        <taxon>Bacteria</taxon>
        <taxon>Bacillati</taxon>
        <taxon>Actinomycetota</taxon>
        <taxon>Actinomycetes</taxon>
        <taxon>Pseudonocardiales</taxon>
        <taxon>Pseudonocardiaceae</taxon>
        <taxon>Pseudonocardia</taxon>
    </lineage>
</organism>
<comment type="caution">
    <text evidence="1">The sequence shown here is derived from an EMBL/GenBank/DDBJ whole genome shotgun (WGS) entry which is preliminary data.</text>
</comment>
<dbReference type="InterPro" id="IPR025566">
    <property type="entry name" value="DUF4331"/>
</dbReference>
<evidence type="ECO:0000313" key="2">
    <source>
        <dbReference type="Proteomes" id="UP001597145"/>
    </source>
</evidence>
<dbReference type="EMBL" id="JBHUCP010000025">
    <property type="protein sequence ID" value="MFD1533339.1"/>
    <property type="molecule type" value="Genomic_DNA"/>
</dbReference>
<dbReference type="Pfam" id="PF14224">
    <property type="entry name" value="DUF4331"/>
    <property type="match status" value="2"/>
</dbReference>
<name>A0ABW4FTF9_9PSEU</name>